<dbReference type="CDD" id="cd12172">
    <property type="entry name" value="PGDH_like_2"/>
    <property type="match status" value="1"/>
</dbReference>
<dbReference type="Pfam" id="PF02826">
    <property type="entry name" value="2-Hacid_dh_C"/>
    <property type="match status" value="1"/>
</dbReference>
<feature type="domain" description="D-isomer specific 2-hydroxyacid dehydrogenase catalytic" evidence="5">
    <location>
        <begin position="15"/>
        <end position="316"/>
    </location>
</feature>
<dbReference type="PANTHER" id="PTHR42789">
    <property type="entry name" value="D-ISOMER SPECIFIC 2-HYDROXYACID DEHYDROGENASE FAMILY PROTEIN (AFU_ORTHOLOGUE AFUA_6G10090)"/>
    <property type="match status" value="1"/>
</dbReference>
<dbReference type="PROSITE" id="PS00670">
    <property type="entry name" value="D_2_HYDROXYACID_DH_2"/>
    <property type="match status" value="1"/>
</dbReference>
<keyword evidence="8" id="KW-1185">Reference proteome</keyword>
<dbReference type="Gene3D" id="3.40.50.720">
    <property type="entry name" value="NAD(P)-binding Rossmann-like Domain"/>
    <property type="match status" value="2"/>
</dbReference>
<evidence type="ECO:0000313" key="8">
    <source>
        <dbReference type="Proteomes" id="UP000277811"/>
    </source>
</evidence>
<dbReference type="InterPro" id="IPR036291">
    <property type="entry name" value="NAD(P)-bd_dom_sf"/>
</dbReference>
<comment type="similarity">
    <text evidence="1 4">Belongs to the D-isomer specific 2-hydroxyacid dehydrogenase family.</text>
</comment>
<dbReference type="OrthoDB" id="9805416at2"/>
<dbReference type="GO" id="GO:0051287">
    <property type="term" value="F:NAD binding"/>
    <property type="evidence" value="ECO:0007669"/>
    <property type="project" value="InterPro"/>
</dbReference>
<evidence type="ECO:0000256" key="1">
    <source>
        <dbReference type="ARBA" id="ARBA00005854"/>
    </source>
</evidence>
<proteinExistence type="inferred from homology"/>
<dbReference type="SUPFAM" id="SSF52283">
    <property type="entry name" value="Formate/glycerate dehydrogenase catalytic domain-like"/>
    <property type="match status" value="1"/>
</dbReference>
<dbReference type="FunFam" id="3.40.50.720:FF:000203">
    <property type="entry name" value="D-3-phosphoglycerate dehydrogenase (SerA)"/>
    <property type="match status" value="1"/>
</dbReference>
<dbReference type="AlphaFoldDB" id="A0A498RD47"/>
<evidence type="ECO:0000259" key="5">
    <source>
        <dbReference type="Pfam" id="PF00389"/>
    </source>
</evidence>
<dbReference type="PANTHER" id="PTHR42789:SF1">
    <property type="entry name" value="D-ISOMER SPECIFIC 2-HYDROXYACID DEHYDROGENASE FAMILY PROTEIN (AFU_ORTHOLOGUE AFUA_6G10090)"/>
    <property type="match status" value="1"/>
</dbReference>
<dbReference type="Proteomes" id="UP000277811">
    <property type="component" value="Unassembled WGS sequence"/>
</dbReference>
<evidence type="ECO:0000259" key="6">
    <source>
        <dbReference type="Pfam" id="PF02826"/>
    </source>
</evidence>
<evidence type="ECO:0000256" key="3">
    <source>
        <dbReference type="ARBA" id="ARBA00023027"/>
    </source>
</evidence>
<dbReference type="PROSITE" id="PS00671">
    <property type="entry name" value="D_2_HYDROXYACID_DH_3"/>
    <property type="match status" value="1"/>
</dbReference>
<dbReference type="RefSeq" id="WP_122628056.1">
    <property type="nucleotide sequence ID" value="NZ_UPPP01000072.1"/>
</dbReference>
<dbReference type="InterPro" id="IPR006140">
    <property type="entry name" value="D-isomer_DH_NAD-bd"/>
</dbReference>
<sequence>MTKRILITALSFRRSKKALAMLDKLGYEVMLYPNTNPVKEVELLSCIKGVSALIIGNDQVTEQVIAAGMPDLKVITKCGAGYNTVDVTAAKRFHVPVTYTPGANTHSVADLTIGLILALVRNIAQLDQAMHAGKWDQRVGQELSGKTLGIIGTGHIGGQVIKRASGFDMKIAAHSSSIRQDLVEKYGVVYWPLSEVITKADIVSLHVPATAETRHMINMAVLQKMKRTACLINTARGDLVNEEDLCAALEQKMIAGAALDVFSIEPLPESKLCKLDNVILTPHVGATTMEAAERVSIMAAEDVISVLTGKAPRYLVW</sequence>
<name>A0A498RD47_9FIRM</name>
<evidence type="ECO:0000256" key="4">
    <source>
        <dbReference type="RuleBase" id="RU003719"/>
    </source>
</evidence>
<dbReference type="InterPro" id="IPR050857">
    <property type="entry name" value="D-2-hydroxyacid_DH"/>
</dbReference>
<keyword evidence="2 4" id="KW-0560">Oxidoreductase</keyword>
<dbReference type="GO" id="GO:0016616">
    <property type="term" value="F:oxidoreductase activity, acting on the CH-OH group of donors, NAD or NADP as acceptor"/>
    <property type="evidence" value="ECO:0007669"/>
    <property type="project" value="InterPro"/>
</dbReference>
<protein>
    <submittedName>
        <fullName evidence="7">D-isomer specific 2-hydroxyacid dehydrogenases signature 3</fullName>
    </submittedName>
</protein>
<evidence type="ECO:0000313" key="7">
    <source>
        <dbReference type="EMBL" id="VBB07108.1"/>
    </source>
</evidence>
<dbReference type="InterPro" id="IPR029753">
    <property type="entry name" value="D-isomer_DH_CS"/>
</dbReference>
<dbReference type="InterPro" id="IPR006139">
    <property type="entry name" value="D-isomer_2_OHA_DH_cat_dom"/>
</dbReference>
<dbReference type="EMBL" id="UPPP01000072">
    <property type="protein sequence ID" value="VBB07108.1"/>
    <property type="molecule type" value="Genomic_DNA"/>
</dbReference>
<gene>
    <name evidence="7" type="ORF">LUCI_2352</name>
</gene>
<feature type="domain" description="D-isomer specific 2-hydroxyacid dehydrogenase NAD-binding" evidence="6">
    <location>
        <begin position="113"/>
        <end position="285"/>
    </location>
</feature>
<dbReference type="Pfam" id="PF00389">
    <property type="entry name" value="2-Hacid_dh"/>
    <property type="match status" value="1"/>
</dbReference>
<evidence type="ECO:0000256" key="2">
    <source>
        <dbReference type="ARBA" id="ARBA00023002"/>
    </source>
</evidence>
<reference evidence="7 8" key="1">
    <citation type="submission" date="2018-06" db="EMBL/GenBank/DDBJ databases">
        <authorList>
            <person name="Strepis N."/>
        </authorList>
    </citation>
    <scope>NUCLEOTIDE SEQUENCE [LARGE SCALE GENOMIC DNA]</scope>
    <source>
        <strain evidence="7">LUCI</strain>
    </source>
</reference>
<dbReference type="SUPFAM" id="SSF51735">
    <property type="entry name" value="NAD(P)-binding Rossmann-fold domains"/>
    <property type="match status" value="1"/>
</dbReference>
<organism evidence="7 8">
    <name type="scientific">Lucifera butyrica</name>
    <dbReference type="NCBI Taxonomy" id="1351585"/>
    <lineage>
        <taxon>Bacteria</taxon>
        <taxon>Bacillati</taxon>
        <taxon>Bacillota</taxon>
        <taxon>Negativicutes</taxon>
        <taxon>Veillonellales</taxon>
        <taxon>Veillonellaceae</taxon>
        <taxon>Lucifera</taxon>
    </lineage>
</organism>
<accession>A0A498RD47</accession>
<keyword evidence="3" id="KW-0520">NAD</keyword>